<keyword evidence="4" id="KW-1133">Transmembrane helix</keyword>
<dbReference type="InterPro" id="IPR006652">
    <property type="entry name" value="Kelch_1"/>
</dbReference>
<accession>A0AAU9XNM3</accession>
<dbReference type="Gene3D" id="2.120.10.80">
    <property type="entry name" value="Kelch-type beta propeller"/>
    <property type="match status" value="1"/>
</dbReference>
<dbReference type="AlphaFoldDB" id="A0AAU9XNM3"/>
<feature type="compositionally biased region" description="Basic and acidic residues" evidence="3">
    <location>
        <begin position="718"/>
        <end position="732"/>
    </location>
</feature>
<proteinExistence type="predicted"/>
<feature type="transmembrane region" description="Helical" evidence="4">
    <location>
        <begin position="577"/>
        <end position="599"/>
    </location>
</feature>
<dbReference type="PANTHER" id="PTHR45632:SF3">
    <property type="entry name" value="KELCH-LIKE PROTEIN 32"/>
    <property type="match status" value="1"/>
</dbReference>
<keyword evidence="4" id="KW-0472">Membrane</keyword>
<evidence type="ECO:0000256" key="3">
    <source>
        <dbReference type="SAM" id="MobiDB-lite"/>
    </source>
</evidence>
<dbReference type="SMART" id="SM00612">
    <property type="entry name" value="Kelch"/>
    <property type="match status" value="5"/>
</dbReference>
<keyword evidence="1" id="KW-0880">Kelch repeat</keyword>
<comment type="caution">
    <text evidence="6">The sequence shown here is derived from an EMBL/GenBank/DDBJ whole genome shotgun (WGS) entry which is preliminary data.</text>
</comment>
<gene>
    <name evidence="6" type="ORF">PMEA_00027462</name>
</gene>
<reference evidence="6 7" key="1">
    <citation type="submission" date="2022-05" db="EMBL/GenBank/DDBJ databases">
        <authorList>
            <consortium name="Genoscope - CEA"/>
            <person name="William W."/>
        </authorList>
    </citation>
    <scope>NUCLEOTIDE SEQUENCE [LARGE SCALE GENOMIC DNA]</scope>
</reference>
<dbReference type="SUPFAM" id="SSF117281">
    <property type="entry name" value="Kelch motif"/>
    <property type="match status" value="1"/>
</dbReference>
<evidence type="ECO:0000313" key="7">
    <source>
        <dbReference type="Proteomes" id="UP001159428"/>
    </source>
</evidence>
<dbReference type="Pfam" id="PF24681">
    <property type="entry name" value="Kelch_KLHDC2_KLHL20_DRC7"/>
    <property type="match status" value="1"/>
</dbReference>
<sequence length="1031" mass="114868">MAASSNQVEAEIDEEHEITYGDFREELLHKLNELRESNSLCDTTIRAGGKDFPAHRCVLSAASPYFRAMFTSELGGKESNLVELKGMKSATISDVLHYIYTGETAIDSSNAKDLVEVAYYLRIPTLKREAAVFIQNEMMNVSNCLALESFASKYDCQQLRQAAVSFQAENFVDFSRSEDFTLFDSEKVQELICMDEINVAEEEEVYEAVMAWVKHDLPSRECTLPELLKSVRLFSMSKSSLRRILDQELVSKSLACTRIVMNALDLFLFPVLLQAISLKPRSSLNNYEDVVALTGYELRSDENNKSKINCFVLSTMTWESLHVIPFNNNHHDTAVCGGLLYVVGDFDSSSMSCFNPKLNMWSTLDTTLTGKDFTVTSVDNELFLIGGEDSWRDVQIYNPVLKEWRQGASMKAARAGHNTVLLQGHIYVIAGHNGECCQNSAECYNPLTDQWAEISSMSDVRRSAAAVAVGGKILVVGGFGDMSFHTVESSCEIFDPTVNQWSLVPSLSIPRARSGIVGVGDTVYLFGGEDEKESQSDVQCFDLNTSKWNEISNIPTIIIIAVVHFQNSKSDIDQMSAGALIGFGVLLIFVLLWSGVIYFKFYRSKSRRDPQQYRPSREEFVAFASNEIVSRGVSSTISTNNSATYSRSTNSSAEGINPERIIYRERRYDDERRYNDERRVIDQAVETPIMTSIPSTSRMTREYIDRQLALVGRSHATHPPERQRTEAERSRIIVDSNRAPPRQHHRHSVPMPPPYQPQVVPSYRASASLPAGTPPPAYDRVCGRRNRRESTASEDSQCLSPPAYQSRPPSPSGGISQGVDTTNMYLNLPSQRPRLVVGRPVSMQFPVENMRRYEVATSQPRQQLSLPSTGRILSENAIYPVPSRARRVSPPAIQTTAITSMAPYHQPQHRSSASPHYHVSPHLPNSASLPPLALARGPPSSPTHQPVSPPYPTAHVPFSLPVLALGAPESTSRLSLTSNRPPSPIQEATEDNQEENENNKIETPPAVTSEVRRPSVVLVYLSQSPEEDIIV</sequence>
<dbReference type="PROSITE" id="PS50097">
    <property type="entry name" value="BTB"/>
    <property type="match status" value="1"/>
</dbReference>
<evidence type="ECO:0000256" key="4">
    <source>
        <dbReference type="SAM" id="Phobius"/>
    </source>
</evidence>
<dbReference type="Pfam" id="PF00651">
    <property type="entry name" value="BTB"/>
    <property type="match status" value="1"/>
</dbReference>
<dbReference type="EMBL" id="CALNXJ010000055">
    <property type="protein sequence ID" value="CAH3154230.1"/>
    <property type="molecule type" value="Genomic_DNA"/>
</dbReference>
<keyword evidence="7" id="KW-1185">Reference proteome</keyword>
<dbReference type="InterPro" id="IPR000210">
    <property type="entry name" value="BTB/POZ_dom"/>
</dbReference>
<evidence type="ECO:0000259" key="5">
    <source>
        <dbReference type="PROSITE" id="PS50097"/>
    </source>
</evidence>
<dbReference type="CDD" id="cd18186">
    <property type="entry name" value="BTB_POZ_ZBTB_KLHL-like"/>
    <property type="match status" value="1"/>
</dbReference>
<dbReference type="InterPro" id="IPR015915">
    <property type="entry name" value="Kelch-typ_b-propeller"/>
</dbReference>
<feature type="compositionally biased region" description="Polar residues" evidence="3">
    <location>
        <begin position="970"/>
        <end position="980"/>
    </location>
</feature>
<organism evidence="6 7">
    <name type="scientific">Pocillopora meandrina</name>
    <dbReference type="NCBI Taxonomy" id="46732"/>
    <lineage>
        <taxon>Eukaryota</taxon>
        <taxon>Metazoa</taxon>
        <taxon>Cnidaria</taxon>
        <taxon>Anthozoa</taxon>
        <taxon>Hexacorallia</taxon>
        <taxon>Scleractinia</taxon>
        <taxon>Astrocoeniina</taxon>
        <taxon>Pocilloporidae</taxon>
        <taxon>Pocillopora</taxon>
    </lineage>
</organism>
<dbReference type="PANTHER" id="PTHR45632">
    <property type="entry name" value="LD33804P"/>
    <property type="match status" value="1"/>
</dbReference>
<feature type="region of interest" description="Disordered" evidence="3">
    <location>
        <begin position="711"/>
        <end position="821"/>
    </location>
</feature>
<dbReference type="Pfam" id="PF07707">
    <property type="entry name" value="BACK"/>
    <property type="match status" value="1"/>
</dbReference>
<feature type="compositionally biased region" description="Low complexity" evidence="3">
    <location>
        <begin position="920"/>
        <end position="938"/>
    </location>
</feature>
<dbReference type="SMART" id="SM00225">
    <property type="entry name" value="BTB"/>
    <property type="match status" value="1"/>
</dbReference>
<dbReference type="Gene3D" id="1.25.40.420">
    <property type="match status" value="1"/>
</dbReference>
<dbReference type="SMART" id="SM00875">
    <property type="entry name" value="BACK"/>
    <property type="match status" value="1"/>
</dbReference>
<feature type="region of interest" description="Disordered" evidence="3">
    <location>
        <begin position="970"/>
        <end position="1009"/>
    </location>
</feature>
<feature type="region of interest" description="Disordered" evidence="3">
    <location>
        <begin position="903"/>
        <end position="952"/>
    </location>
</feature>
<dbReference type="Gene3D" id="3.30.710.10">
    <property type="entry name" value="Potassium Channel Kv1.1, Chain A"/>
    <property type="match status" value="1"/>
</dbReference>
<dbReference type="Proteomes" id="UP001159428">
    <property type="component" value="Unassembled WGS sequence"/>
</dbReference>
<dbReference type="InterPro" id="IPR011705">
    <property type="entry name" value="BACK"/>
</dbReference>
<evidence type="ECO:0000256" key="2">
    <source>
        <dbReference type="ARBA" id="ARBA00022737"/>
    </source>
</evidence>
<protein>
    <recommendedName>
        <fullName evidence="5">BTB domain-containing protein</fullName>
    </recommendedName>
</protein>
<evidence type="ECO:0000256" key="1">
    <source>
        <dbReference type="ARBA" id="ARBA00022441"/>
    </source>
</evidence>
<dbReference type="InterPro" id="IPR011333">
    <property type="entry name" value="SKP1/BTB/POZ_sf"/>
</dbReference>
<evidence type="ECO:0000313" key="6">
    <source>
        <dbReference type="EMBL" id="CAH3154230.1"/>
    </source>
</evidence>
<keyword evidence="2" id="KW-0677">Repeat</keyword>
<dbReference type="FunFam" id="1.25.40.420:FF:000001">
    <property type="entry name" value="Kelch-like family member 12"/>
    <property type="match status" value="1"/>
</dbReference>
<dbReference type="SUPFAM" id="SSF54695">
    <property type="entry name" value="POZ domain"/>
    <property type="match status" value="1"/>
</dbReference>
<feature type="domain" description="BTB" evidence="5">
    <location>
        <begin position="41"/>
        <end position="108"/>
    </location>
</feature>
<keyword evidence="4" id="KW-0812">Transmembrane</keyword>
<name>A0AAU9XNM3_9CNID</name>